<keyword evidence="5" id="KW-0378">Hydrolase</keyword>
<evidence type="ECO:0000256" key="1">
    <source>
        <dbReference type="ARBA" id="ARBA00004651"/>
    </source>
</evidence>
<comment type="caution">
    <text evidence="9">The sequence shown here is derived from an EMBL/GenBank/DDBJ whole genome shotgun (WGS) entry which is preliminary data.</text>
</comment>
<evidence type="ECO:0000313" key="10">
    <source>
        <dbReference type="Proteomes" id="UP000635071"/>
    </source>
</evidence>
<evidence type="ECO:0000256" key="4">
    <source>
        <dbReference type="ARBA" id="ARBA00022692"/>
    </source>
</evidence>
<feature type="transmembrane region" description="Helical" evidence="8">
    <location>
        <begin position="83"/>
        <end position="103"/>
    </location>
</feature>
<dbReference type="NCBIfam" id="NF035943">
    <property type="entry name" value="exosort_XrtV"/>
    <property type="match status" value="1"/>
</dbReference>
<evidence type="ECO:0000256" key="7">
    <source>
        <dbReference type="ARBA" id="ARBA00023136"/>
    </source>
</evidence>
<keyword evidence="3" id="KW-0645">Protease</keyword>
<dbReference type="Proteomes" id="UP000635071">
    <property type="component" value="Unassembled WGS sequence"/>
</dbReference>
<dbReference type="GO" id="GO:0008233">
    <property type="term" value="F:peptidase activity"/>
    <property type="evidence" value="ECO:0007669"/>
    <property type="project" value="UniProtKB-KW"/>
</dbReference>
<comment type="subcellular location">
    <subcellularLocation>
        <location evidence="1">Cell membrane</location>
        <topology evidence="1">Multi-pass membrane protein</topology>
    </subcellularLocation>
</comment>
<dbReference type="AlphaFoldDB" id="A0A917E4I5"/>
<evidence type="ECO:0000256" key="5">
    <source>
        <dbReference type="ARBA" id="ARBA00022801"/>
    </source>
</evidence>
<evidence type="ECO:0000256" key="6">
    <source>
        <dbReference type="ARBA" id="ARBA00022989"/>
    </source>
</evidence>
<name>A0A917E4I5_9SPHN</name>
<evidence type="ECO:0000256" key="8">
    <source>
        <dbReference type="SAM" id="Phobius"/>
    </source>
</evidence>
<reference evidence="9" key="1">
    <citation type="journal article" date="2014" name="Int. J. Syst. Evol. Microbiol.">
        <title>Complete genome sequence of Corynebacterium casei LMG S-19264T (=DSM 44701T), isolated from a smear-ripened cheese.</title>
        <authorList>
            <consortium name="US DOE Joint Genome Institute (JGI-PGF)"/>
            <person name="Walter F."/>
            <person name="Albersmeier A."/>
            <person name="Kalinowski J."/>
            <person name="Ruckert C."/>
        </authorList>
    </citation>
    <scope>NUCLEOTIDE SEQUENCE</scope>
    <source>
        <strain evidence="9">CGMCC 1.15519</strain>
    </source>
</reference>
<evidence type="ECO:0000256" key="3">
    <source>
        <dbReference type="ARBA" id="ARBA00022670"/>
    </source>
</evidence>
<accession>A0A917E4I5</accession>
<keyword evidence="4 8" id="KW-0812">Transmembrane</keyword>
<feature type="transmembrane region" description="Helical" evidence="8">
    <location>
        <begin position="240"/>
        <end position="260"/>
    </location>
</feature>
<evidence type="ECO:0000256" key="2">
    <source>
        <dbReference type="ARBA" id="ARBA00022475"/>
    </source>
</evidence>
<dbReference type="GO" id="GO:0005886">
    <property type="term" value="C:plasma membrane"/>
    <property type="evidence" value="ECO:0007669"/>
    <property type="project" value="UniProtKB-SubCell"/>
</dbReference>
<feature type="transmembrane region" description="Helical" evidence="8">
    <location>
        <begin position="110"/>
        <end position="129"/>
    </location>
</feature>
<dbReference type="InterPro" id="IPR019127">
    <property type="entry name" value="Exosortase"/>
</dbReference>
<organism evidence="9 10">
    <name type="scientific">Sandarakinorhabdus glacialis</name>
    <dbReference type="NCBI Taxonomy" id="1614636"/>
    <lineage>
        <taxon>Bacteria</taxon>
        <taxon>Pseudomonadati</taxon>
        <taxon>Pseudomonadota</taxon>
        <taxon>Alphaproteobacteria</taxon>
        <taxon>Sphingomonadales</taxon>
        <taxon>Sphingosinicellaceae</taxon>
        <taxon>Sandarakinorhabdus</taxon>
    </lineage>
</organism>
<reference evidence="9" key="2">
    <citation type="submission" date="2020-09" db="EMBL/GenBank/DDBJ databases">
        <authorList>
            <person name="Sun Q."/>
            <person name="Zhou Y."/>
        </authorList>
    </citation>
    <scope>NUCLEOTIDE SEQUENCE</scope>
    <source>
        <strain evidence="9">CGMCC 1.15519</strain>
    </source>
</reference>
<dbReference type="Pfam" id="PF09721">
    <property type="entry name" value="Exosortase_EpsH"/>
    <property type="match status" value="1"/>
</dbReference>
<feature type="transmembrane region" description="Helical" evidence="8">
    <location>
        <begin position="176"/>
        <end position="193"/>
    </location>
</feature>
<sequence>MHHWPLILGVLAMAVPTLVSLARGPWSLESGVHGPIVLATGLWLIFRRLPEIREQMVPGNVLLTALGLAIGVPLYIFGRAFDFVSIEVAALLLVMLSVGHAYVGARVILSLWFPIFYLGFMIPVPGWVLDAVTQPLKLLVSEVVTQVLAYFGYPIGRVGVTIYVANYQLLVEDACAGLNSLVSLSAIGLFYVYMLRGSNWRYSILLLMLVVPIAIAANMVRVAALVLITFHFGDAAAQGYLHNFAGMVTFTTALLFIFLVDKILSPVRNWLAQPAEAGA</sequence>
<protein>
    <submittedName>
        <fullName evidence="9">Exosortase A</fullName>
    </submittedName>
</protein>
<dbReference type="GO" id="GO:0006508">
    <property type="term" value="P:proteolysis"/>
    <property type="evidence" value="ECO:0007669"/>
    <property type="project" value="UniProtKB-KW"/>
</dbReference>
<dbReference type="EMBL" id="BMJM01000002">
    <property type="protein sequence ID" value="GGE03571.1"/>
    <property type="molecule type" value="Genomic_DNA"/>
</dbReference>
<keyword evidence="7 8" id="KW-0472">Membrane</keyword>
<feature type="transmembrane region" description="Helical" evidence="8">
    <location>
        <begin position="61"/>
        <end position="77"/>
    </location>
</feature>
<proteinExistence type="predicted"/>
<dbReference type="InterPro" id="IPR013426">
    <property type="entry name" value="EpsH-like"/>
</dbReference>
<keyword evidence="6 8" id="KW-1133">Transmembrane helix</keyword>
<evidence type="ECO:0000313" key="9">
    <source>
        <dbReference type="EMBL" id="GGE03571.1"/>
    </source>
</evidence>
<feature type="transmembrane region" description="Helical" evidence="8">
    <location>
        <begin position="32"/>
        <end position="49"/>
    </location>
</feature>
<feature type="transmembrane region" description="Helical" evidence="8">
    <location>
        <begin position="205"/>
        <end position="228"/>
    </location>
</feature>
<keyword evidence="10" id="KW-1185">Reference proteome</keyword>
<keyword evidence="2" id="KW-1003">Cell membrane</keyword>
<gene>
    <name evidence="9" type="primary">epsH</name>
    <name evidence="9" type="ORF">GCM10011529_07580</name>
</gene>
<dbReference type="NCBIfam" id="TIGR04178">
    <property type="entry name" value="exo_archaeo"/>
    <property type="match status" value="1"/>
</dbReference>
<dbReference type="NCBIfam" id="TIGR02602">
    <property type="entry name" value="8TM_EpsH"/>
    <property type="match status" value="1"/>
</dbReference>
<dbReference type="InterPro" id="IPR026392">
    <property type="entry name" value="Exo/Archaeosortase_dom"/>
</dbReference>